<feature type="region of interest" description="Disordered" evidence="5">
    <location>
        <begin position="115"/>
        <end position="140"/>
    </location>
</feature>
<dbReference type="InterPro" id="IPR000571">
    <property type="entry name" value="Znf_CCCH"/>
</dbReference>
<feature type="zinc finger region" description="C3H1-type" evidence="4">
    <location>
        <begin position="259"/>
        <end position="286"/>
    </location>
</feature>
<dbReference type="GO" id="GO:0008270">
    <property type="term" value="F:zinc ion binding"/>
    <property type="evidence" value="ECO:0007669"/>
    <property type="project" value="UniProtKB-KW"/>
</dbReference>
<sequence>MPTSSAAVAAAADDVDDQDPSEVSASYTDNDEEEIVQDEEEGFDDLSDSPNDSNDVSKGMESEGHHSHLTSGCSTQGNSKVRLPSDVLAVGESSGYFRIPGASNEPFMGAMGQKEELGENHEDSKYPKSGKPLTLDKDNNSQEYEISTKDTGDFQKVKTLVDQNELHTNGEAHFSSSESVDADTTSTCGVTRKGVVIATPIRDRVDEGTIVVQGSEEEITKMDLHLGDDKRRLESRYFRSPMIRPRSLVPDAESDCRNKRPAAICDFFAKGWCIRGNSCKFLHVKDGVNITNQQHAGDVAAATVKRKALVDEEMILPQELGESKSLPQLQENHKLSLLQKESVSLGNPLSSQKMASSKDNSEFILSFKDTGRESSRENWPADDFGNFVSPINRCSFHISRSSLLPEYRSSSSGSAIPSNNYNNENPSSYSSILEGRTCIQSQYRHNDYFSLSGSETEKPLLSADFKTKISSNDWKPSVPFRPSFFIPPAILSSVGSQYDPLCDSFDLPNTRDLSFKLSFSNVGASTLNTSSHQQINGDSILSRTIVPESNGDISSASFHGASNENVLENDCHTPGKDPHTAGAEAVETSLGDGQNGTMPKGDEPSVSTHAKAISKSKTCVGRHQNDRSRHKKDIKVDRVRQNNEMDLERKTEGDVCKESKPMRHLRADLVDLVKELLKPAWSEGHLSKDAYKTIVKKAVDKVLSTLQPHQIPTTIESAKQYLSSSQPKIAKLVEGYVDKYGKS</sequence>
<dbReference type="PANTHER" id="PTHR36886:SF3">
    <property type="entry name" value="PROTEIN FRIGIDA-ESSENTIAL 1"/>
    <property type="match status" value="1"/>
</dbReference>
<evidence type="ECO:0000313" key="8">
    <source>
        <dbReference type="Proteomes" id="UP001281410"/>
    </source>
</evidence>
<evidence type="ECO:0000256" key="5">
    <source>
        <dbReference type="SAM" id="MobiDB-lite"/>
    </source>
</evidence>
<feature type="region of interest" description="Disordered" evidence="5">
    <location>
        <begin position="1"/>
        <end position="86"/>
    </location>
</feature>
<gene>
    <name evidence="7" type="ORF">Dsin_021162</name>
</gene>
<dbReference type="PANTHER" id="PTHR36886">
    <property type="entry name" value="PROTEIN FRIGIDA-ESSENTIAL 1"/>
    <property type="match status" value="1"/>
</dbReference>
<feature type="compositionally biased region" description="Basic and acidic residues" evidence="5">
    <location>
        <begin position="115"/>
        <end position="126"/>
    </location>
</feature>
<evidence type="ECO:0000256" key="1">
    <source>
        <dbReference type="ARBA" id="ARBA00022723"/>
    </source>
</evidence>
<dbReference type="InterPro" id="IPR057031">
    <property type="entry name" value="SFR19-like_C"/>
</dbReference>
<keyword evidence="3 4" id="KW-0862">Zinc</keyword>
<keyword evidence="2 4" id="KW-0863">Zinc-finger</keyword>
<dbReference type="EMBL" id="JANJYJ010000006">
    <property type="protein sequence ID" value="KAK3207116.1"/>
    <property type="molecule type" value="Genomic_DNA"/>
</dbReference>
<accession>A0AAE0E4N9</accession>
<comment type="caution">
    <text evidence="7">The sequence shown here is derived from an EMBL/GenBank/DDBJ whole genome shotgun (WGS) entry which is preliminary data.</text>
</comment>
<protein>
    <recommendedName>
        <fullName evidence="6">C3H1-type domain-containing protein</fullName>
    </recommendedName>
</protein>
<organism evidence="7 8">
    <name type="scientific">Dipteronia sinensis</name>
    <dbReference type="NCBI Taxonomy" id="43782"/>
    <lineage>
        <taxon>Eukaryota</taxon>
        <taxon>Viridiplantae</taxon>
        <taxon>Streptophyta</taxon>
        <taxon>Embryophyta</taxon>
        <taxon>Tracheophyta</taxon>
        <taxon>Spermatophyta</taxon>
        <taxon>Magnoliopsida</taxon>
        <taxon>eudicotyledons</taxon>
        <taxon>Gunneridae</taxon>
        <taxon>Pentapetalae</taxon>
        <taxon>rosids</taxon>
        <taxon>malvids</taxon>
        <taxon>Sapindales</taxon>
        <taxon>Sapindaceae</taxon>
        <taxon>Hippocastanoideae</taxon>
        <taxon>Acereae</taxon>
        <taxon>Dipteronia</taxon>
    </lineage>
</organism>
<dbReference type="Pfam" id="PF00642">
    <property type="entry name" value="zf-CCCH"/>
    <property type="match status" value="1"/>
</dbReference>
<evidence type="ECO:0000259" key="6">
    <source>
        <dbReference type="PROSITE" id="PS50103"/>
    </source>
</evidence>
<dbReference type="InterPro" id="IPR052650">
    <property type="entry name" value="Zinc_finger_CCCH"/>
</dbReference>
<evidence type="ECO:0000256" key="2">
    <source>
        <dbReference type="ARBA" id="ARBA00022771"/>
    </source>
</evidence>
<feature type="compositionally biased region" description="Acidic residues" evidence="5">
    <location>
        <begin position="29"/>
        <end position="47"/>
    </location>
</feature>
<dbReference type="Proteomes" id="UP001281410">
    <property type="component" value="Unassembled WGS sequence"/>
</dbReference>
<keyword evidence="1 4" id="KW-0479">Metal-binding</keyword>
<dbReference type="AlphaFoldDB" id="A0AAE0E4N9"/>
<feature type="domain" description="C3H1-type" evidence="6">
    <location>
        <begin position="259"/>
        <end position="286"/>
    </location>
</feature>
<proteinExistence type="predicted"/>
<evidence type="ECO:0000313" key="7">
    <source>
        <dbReference type="EMBL" id="KAK3207116.1"/>
    </source>
</evidence>
<feature type="compositionally biased region" description="Polar residues" evidence="5">
    <location>
        <begin position="69"/>
        <end position="79"/>
    </location>
</feature>
<evidence type="ECO:0000256" key="3">
    <source>
        <dbReference type="ARBA" id="ARBA00022833"/>
    </source>
</evidence>
<evidence type="ECO:0000256" key="4">
    <source>
        <dbReference type="PROSITE-ProRule" id="PRU00723"/>
    </source>
</evidence>
<feature type="compositionally biased region" description="Low complexity" evidence="5">
    <location>
        <begin position="48"/>
        <end position="57"/>
    </location>
</feature>
<dbReference type="SMART" id="SM00356">
    <property type="entry name" value="ZnF_C3H1"/>
    <property type="match status" value="1"/>
</dbReference>
<feature type="compositionally biased region" description="Low complexity" evidence="5">
    <location>
        <begin position="1"/>
        <end position="12"/>
    </location>
</feature>
<feature type="region of interest" description="Disordered" evidence="5">
    <location>
        <begin position="589"/>
        <end position="632"/>
    </location>
</feature>
<name>A0AAE0E4N9_9ROSI</name>
<dbReference type="Gene3D" id="4.10.1000.10">
    <property type="entry name" value="Zinc finger, CCCH-type"/>
    <property type="match status" value="1"/>
</dbReference>
<dbReference type="InterPro" id="IPR036855">
    <property type="entry name" value="Znf_CCCH_sf"/>
</dbReference>
<dbReference type="PROSITE" id="PS50103">
    <property type="entry name" value="ZF_C3H1"/>
    <property type="match status" value="1"/>
</dbReference>
<dbReference type="SUPFAM" id="SSF90229">
    <property type="entry name" value="CCCH zinc finger"/>
    <property type="match status" value="1"/>
</dbReference>
<keyword evidence="8" id="KW-1185">Reference proteome</keyword>
<dbReference type="Pfam" id="PF23030">
    <property type="entry name" value="SCAF11-like_C"/>
    <property type="match status" value="1"/>
</dbReference>
<reference evidence="7" key="1">
    <citation type="journal article" date="2023" name="Plant J.">
        <title>Genome sequences and population genomics provide insights into the demographic history, inbreeding, and mutation load of two 'living fossil' tree species of Dipteronia.</title>
        <authorList>
            <person name="Feng Y."/>
            <person name="Comes H.P."/>
            <person name="Chen J."/>
            <person name="Zhu S."/>
            <person name="Lu R."/>
            <person name="Zhang X."/>
            <person name="Li P."/>
            <person name="Qiu J."/>
            <person name="Olsen K.M."/>
            <person name="Qiu Y."/>
        </authorList>
    </citation>
    <scope>NUCLEOTIDE SEQUENCE</scope>
    <source>
        <strain evidence="7">NBL</strain>
    </source>
</reference>